<dbReference type="Proteomes" id="UP000823872">
    <property type="component" value="Chromosome D3"/>
</dbReference>
<evidence type="ECO:0000313" key="7">
    <source>
        <dbReference type="Ensembl" id="ENSFCTP00005051981.1"/>
    </source>
</evidence>
<reference evidence="7" key="2">
    <citation type="submission" date="2025-08" db="UniProtKB">
        <authorList>
            <consortium name="Ensembl"/>
        </authorList>
    </citation>
    <scope>IDENTIFICATION</scope>
    <source>
        <strain evidence="7">breed Abyssinian</strain>
    </source>
</reference>
<evidence type="ECO:0000256" key="6">
    <source>
        <dbReference type="SAM" id="MobiDB-lite"/>
    </source>
</evidence>
<organism evidence="7 8">
    <name type="scientific">Felis catus</name>
    <name type="common">Cat</name>
    <name type="synonym">Felis silvestris catus</name>
    <dbReference type="NCBI Taxonomy" id="9685"/>
    <lineage>
        <taxon>Eukaryota</taxon>
        <taxon>Metazoa</taxon>
        <taxon>Chordata</taxon>
        <taxon>Craniata</taxon>
        <taxon>Vertebrata</taxon>
        <taxon>Euteleostomi</taxon>
        <taxon>Mammalia</taxon>
        <taxon>Eutheria</taxon>
        <taxon>Laurasiatheria</taxon>
        <taxon>Carnivora</taxon>
        <taxon>Feliformia</taxon>
        <taxon>Felidae</taxon>
        <taxon>Felinae</taxon>
        <taxon>Felis</taxon>
    </lineage>
</organism>
<evidence type="ECO:0008006" key="9">
    <source>
        <dbReference type="Google" id="ProtNLM"/>
    </source>
</evidence>
<keyword evidence="4" id="KW-0539">Nucleus</keyword>
<keyword evidence="3" id="KW-0235">DNA replication</keyword>
<keyword evidence="8" id="KW-1185">Reference proteome</keyword>
<protein>
    <recommendedName>
        <fullName evidence="9">Cell division cycle 45</fullName>
    </recommendedName>
</protein>
<evidence type="ECO:0000256" key="4">
    <source>
        <dbReference type="ARBA" id="ARBA00023242"/>
    </source>
</evidence>
<accession>A0ABI7ZYJ3</accession>
<evidence type="ECO:0000256" key="5">
    <source>
        <dbReference type="ARBA" id="ARBA00023306"/>
    </source>
</evidence>
<dbReference type="InterPro" id="IPR003874">
    <property type="entry name" value="CDC45"/>
</dbReference>
<keyword evidence="5" id="KW-0131">Cell cycle</keyword>
<name>A0ABI7ZYJ3_FELCA</name>
<feature type="region of interest" description="Disordered" evidence="6">
    <location>
        <begin position="138"/>
        <end position="159"/>
    </location>
</feature>
<sequence length="561" mass="64724">MFVSDFRKEFYEVVQNQRVLLFVASDVDALCACKILQALFQCDHVQYTLVPVSGWQELETAFLEHKEQFHYFILINCGANVDLLDILQPDEDAIFFVCDTHRPVNVVNVYNDTQIKLLIKQDDDLEVPAYDDIFRDEEEGEEHSGNESDNGSEPSVKRTRLEEEIVAQTMKRRQRREWEARRRDILFDYEQYEYHGTSSAMVMFDLAWMMSKDLNDMLWWAIVGLTDQWVQDKITQMKYVTDVGILQRHVSRHNHRNEDEENSLSVDCTRISFEYDLRLALYQHWSLHDSLCNTCYTAARFKLWSVHGQKRLQEFLADVGLPLKQVKQKFQSMDVSLKENLREMIEESANKFGMKDMRVQTFSIHFGFKHKFLASDVVFATMSLMESPEKDGSGTDNFIQALDSLSRSNLDKLYHGLELAKKQLRATQQTIASCLCTNLVISQGPFLYCSLMEGTPDIVLFSKPASLSLLSRHLLKSFVCSTKNRRCKLLPLVMAAPLSVEQGTVTVVGIPPETDSSDRKNFFGRAFEKAAEGTNSRTLHNHFDLSGAEVQDQSVHRIVFF</sequence>
<evidence type="ECO:0000313" key="8">
    <source>
        <dbReference type="Proteomes" id="UP000823872"/>
    </source>
</evidence>
<proteinExistence type="inferred from homology"/>
<gene>
    <name evidence="7" type="primary">CDC45</name>
</gene>
<comment type="subcellular location">
    <subcellularLocation>
        <location evidence="1">Nucleus</location>
    </subcellularLocation>
</comment>
<dbReference type="PANTHER" id="PTHR10507:SF0">
    <property type="entry name" value="CELL DIVISION CONTROL PROTEIN 45 HOMOLOG"/>
    <property type="match status" value="1"/>
</dbReference>
<dbReference type="Ensembl" id="ENSFCTT00005073521.1">
    <property type="protein sequence ID" value="ENSFCTP00005051981.1"/>
    <property type="gene ID" value="ENSFCTG00005025951.1"/>
</dbReference>
<evidence type="ECO:0000256" key="3">
    <source>
        <dbReference type="ARBA" id="ARBA00022705"/>
    </source>
</evidence>
<comment type="similarity">
    <text evidence="2">Belongs to the CDC45 family.</text>
</comment>
<evidence type="ECO:0000256" key="2">
    <source>
        <dbReference type="ARBA" id="ARBA00010727"/>
    </source>
</evidence>
<dbReference type="GeneTree" id="ENSGT00390000009662"/>
<dbReference type="Pfam" id="PF02724">
    <property type="entry name" value="CDC45"/>
    <property type="match status" value="1"/>
</dbReference>
<dbReference type="PANTHER" id="PTHR10507">
    <property type="entry name" value="CDC45-RELATED PROTEIN"/>
    <property type="match status" value="1"/>
</dbReference>
<reference evidence="7" key="3">
    <citation type="submission" date="2025-09" db="UniProtKB">
        <authorList>
            <consortium name="Ensembl"/>
        </authorList>
    </citation>
    <scope>IDENTIFICATION</scope>
    <source>
        <strain evidence="7">breed Abyssinian</strain>
    </source>
</reference>
<evidence type="ECO:0000256" key="1">
    <source>
        <dbReference type="ARBA" id="ARBA00004123"/>
    </source>
</evidence>
<reference evidence="7 8" key="1">
    <citation type="submission" date="2021-02" db="EMBL/GenBank/DDBJ databases">
        <title>Safari Cat Assemblies.</title>
        <authorList>
            <person name="Bredemeyer K.R."/>
            <person name="Murphy W.J."/>
        </authorList>
    </citation>
    <scope>NUCLEOTIDE SEQUENCE [LARGE SCALE GENOMIC DNA]</scope>
</reference>